<sequence>MTIDYVTIKPKKIIGFTAIILGISFIVGYILAANYGSSNLCNPFISGCEDITGSGRHYQYTMYLLNACLIPAAPVIILMVIFLKDRLIELSDGKETKKAQFIMYLGCIASVSLIFSTALIDYSDNGRAMLMKTHALFSGVFFVLIFICQSCYTLIERKYAKSIIYKKILNLRLATVFLVIGFGLIKILIVKPLFLMGIISFKFKVAEWWVVYSFLVWMWSFSLKES</sequence>
<keyword evidence="1" id="KW-0812">Transmembrane</keyword>
<dbReference type="HOGENOM" id="CLU_1223254_0_0_6"/>
<dbReference type="AlphaFoldDB" id="A0A0A8E5Q4"/>
<reference evidence="2 3" key="1">
    <citation type="submission" date="2014-12" db="EMBL/GenBank/DDBJ databases">
        <title>Complete genome sequence of Francisella guanzhouensis strain 08HL01032 isolated from air-conditioning system in China.</title>
        <authorList>
            <person name="Svensson D."/>
            <person name="Ohrman C."/>
            <person name="Backman S."/>
            <person name="Karlsson E."/>
            <person name="Nilsson E."/>
            <person name="Bystrom M."/>
            <person name="Larkeryd A."/>
            <person name="Stenberg P."/>
            <person name="Scholtz H.C."/>
            <person name="Forsman M."/>
            <person name="Sjodin A."/>
        </authorList>
    </citation>
    <scope>NUCLEOTIDE SEQUENCE [LARGE SCALE GENOMIC DNA]</scope>
    <source>
        <strain evidence="2 3">08HL01032</strain>
    </source>
</reference>
<feature type="transmembrane region" description="Helical" evidence="1">
    <location>
        <begin position="12"/>
        <end position="32"/>
    </location>
</feature>
<dbReference type="KEGG" id="fgu:SD28_06780"/>
<accession>A0A0A8E5Q4</accession>
<feature type="transmembrane region" description="Helical" evidence="1">
    <location>
        <begin position="205"/>
        <end position="223"/>
    </location>
</feature>
<feature type="transmembrane region" description="Helical" evidence="1">
    <location>
        <begin position="63"/>
        <end position="83"/>
    </location>
</feature>
<evidence type="ECO:0000256" key="1">
    <source>
        <dbReference type="SAM" id="Phobius"/>
    </source>
</evidence>
<evidence type="ECO:0008006" key="4">
    <source>
        <dbReference type="Google" id="ProtNLM"/>
    </source>
</evidence>
<evidence type="ECO:0000313" key="2">
    <source>
        <dbReference type="EMBL" id="AJC49343.1"/>
    </source>
</evidence>
<proteinExistence type="predicted"/>
<feature type="transmembrane region" description="Helical" evidence="1">
    <location>
        <begin position="103"/>
        <end position="123"/>
    </location>
</feature>
<keyword evidence="3" id="KW-1185">Reference proteome</keyword>
<feature type="transmembrane region" description="Helical" evidence="1">
    <location>
        <begin position="135"/>
        <end position="155"/>
    </location>
</feature>
<evidence type="ECO:0000313" key="3">
    <source>
        <dbReference type="Proteomes" id="UP000031104"/>
    </source>
</evidence>
<dbReference type="Proteomes" id="UP000031104">
    <property type="component" value="Chromosome"/>
</dbReference>
<dbReference type="EMBL" id="CP010427">
    <property type="protein sequence ID" value="AJC49343.1"/>
    <property type="molecule type" value="Genomic_DNA"/>
</dbReference>
<gene>
    <name evidence="2" type="ORF">SD28_06780</name>
</gene>
<organism evidence="2 3">
    <name type="scientific">Allofrancisella guangzhouensis</name>
    <dbReference type="NCBI Taxonomy" id="594679"/>
    <lineage>
        <taxon>Bacteria</taxon>
        <taxon>Pseudomonadati</taxon>
        <taxon>Pseudomonadota</taxon>
        <taxon>Gammaproteobacteria</taxon>
        <taxon>Thiotrichales</taxon>
        <taxon>Francisellaceae</taxon>
        <taxon>Allofrancisella</taxon>
    </lineage>
</organism>
<feature type="transmembrane region" description="Helical" evidence="1">
    <location>
        <begin position="176"/>
        <end position="199"/>
    </location>
</feature>
<keyword evidence="1" id="KW-0472">Membrane</keyword>
<keyword evidence="1" id="KW-1133">Transmembrane helix</keyword>
<dbReference type="RefSeq" id="WP_039125318.1">
    <property type="nucleotide sequence ID" value="NZ_CP010427.1"/>
</dbReference>
<name>A0A0A8E5Q4_9GAMM</name>
<protein>
    <recommendedName>
        <fullName evidence="4">DUF998 domain-containing protein</fullName>
    </recommendedName>
</protein>
<dbReference type="OrthoDB" id="9180406at2"/>